<evidence type="ECO:0000313" key="3">
    <source>
        <dbReference type="EMBL" id="KAA0199915.1"/>
    </source>
</evidence>
<dbReference type="OrthoDB" id="6237452at2759"/>
<dbReference type="InterPro" id="IPR005334">
    <property type="entry name" value="Tctex-1-like"/>
</dbReference>
<name>A0A8E0VP10_9TREM</name>
<dbReference type="Gene3D" id="3.30.1140.40">
    <property type="entry name" value="Tctex-1"/>
    <property type="match status" value="1"/>
</dbReference>
<evidence type="ECO:0000256" key="1">
    <source>
        <dbReference type="ARBA" id="ARBA00005361"/>
    </source>
</evidence>
<dbReference type="CDD" id="cd21451">
    <property type="entry name" value="DLC-like_TCTEX1D"/>
    <property type="match status" value="1"/>
</dbReference>
<evidence type="ECO:0000313" key="4">
    <source>
        <dbReference type="Proteomes" id="UP000728185"/>
    </source>
</evidence>
<dbReference type="EMBL" id="LUCM01000843">
    <property type="protein sequence ID" value="KAA0199915.1"/>
    <property type="molecule type" value="Genomic_DNA"/>
</dbReference>
<protein>
    <submittedName>
        <fullName evidence="3">Uncharacterized protein</fullName>
    </submittedName>
</protein>
<evidence type="ECO:0000256" key="2">
    <source>
        <dbReference type="SAM" id="MobiDB-lite"/>
    </source>
</evidence>
<keyword evidence="4" id="KW-1185">Reference proteome</keyword>
<proteinExistence type="inferred from homology"/>
<accession>A0A8E0VP10</accession>
<dbReference type="AlphaFoldDB" id="A0A8E0VP10"/>
<comment type="caution">
    <text evidence="3">The sequence shown here is derived from an EMBL/GenBank/DDBJ whole genome shotgun (WGS) entry which is preliminary data.</text>
</comment>
<feature type="region of interest" description="Disordered" evidence="2">
    <location>
        <begin position="29"/>
        <end position="49"/>
    </location>
</feature>
<dbReference type="Proteomes" id="UP000728185">
    <property type="component" value="Unassembled WGS sequence"/>
</dbReference>
<sequence>MIQLPLTDSVPRRASRTVSVVGWEASNALPTQPRPAEFTSQSEPTSKKEFKVEEAREIVKQILAEHLGSDLREAHLRRRPSNLCNLSPPENTTPMVCWLANIVRKRLVSEVSGIDVRHGGRHKVVVHILHVDQPPEVPPAELLVCSCGLWDSNTDRWFSVKHQTETGTILVTVFACYHE</sequence>
<reference evidence="3" key="1">
    <citation type="submission" date="2019-05" db="EMBL/GenBank/DDBJ databases">
        <title>Annotation for the trematode Fasciolopsis buski.</title>
        <authorList>
            <person name="Choi Y.-J."/>
        </authorList>
    </citation>
    <scope>NUCLEOTIDE SEQUENCE</scope>
    <source>
        <strain evidence="3">HT</strain>
        <tissue evidence="3">Whole worm</tissue>
    </source>
</reference>
<comment type="similarity">
    <text evidence="1">Belongs to the dynein light chain Tctex-type family.</text>
</comment>
<dbReference type="InterPro" id="IPR038586">
    <property type="entry name" value="Tctex-1-like_sf"/>
</dbReference>
<dbReference type="Pfam" id="PF03645">
    <property type="entry name" value="Tctex-1"/>
    <property type="match status" value="1"/>
</dbReference>
<organism evidence="3 4">
    <name type="scientific">Fasciolopsis buskii</name>
    <dbReference type="NCBI Taxonomy" id="27845"/>
    <lineage>
        <taxon>Eukaryota</taxon>
        <taxon>Metazoa</taxon>
        <taxon>Spiralia</taxon>
        <taxon>Lophotrochozoa</taxon>
        <taxon>Platyhelminthes</taxon>
        <taxon>Trematoda</taxon>
        <taxon>Digenea</taxon>
        <taxon>Plagiorchiida</taxon>
        <taxon>Echinostomata</taxon>
        <taxon>Echinostomatoidea</taxon>
        <taxon>Fasciolidae</taxon>
        <taxon>Fasciolopsis</taxon>
    </lineage>
</organism>
<gene>
    <name evidence="3" type="ORF">FBUS_03922</name>
</gene>